<keyword evidence="1" id="KW-1133">Transmembrane helix</keyword>
<keyword evidence="1" id="KW-0472">Membrane</keyword>
<keyword evidence="1" id="KW-0812">Transmembrane</keyword>
<name>A0A1I3J258_9SPIR</name>
<proteinExistence type="predicted"/>
<sequence length="461" mass="51730">MNKYIKFSAPFVFLLSLILILVFKTVPSGKLWKNYSVVCVPVQTPDSTVMSAINKAGIKNAVSLSGQYLPISLSENSVEVSMLRLNYTSAEYAYLNKRNAMFYDKSQTYRLYYIPGIYSSETVALVKTLESQGIECIKDSSADYPWLLPFIGLLLAGMLFLFVKNKIPFACGAVIPLVFLYSNPFYPVATATCLSLLCLFFASNLWRRRGAVTSLIQRNSAPAMMAIAIICAFSSSVSSGFLFILAILGTAGALASCWFVEDFIRNKKTFVPVYIRSAKRVSMFAGKVFTSLSIVTGAVALFILLIFVTSSNSIKTSSAKLLFPGNSNNIETSLPQFEEYYKWNWNVKTYPYKSLNNYDEDDSVVTFSDFVENPDTGIIQEQKITLKYDDSFRREVYEGIDKLQFDSVEKVMKSEGEDFCGGYTATSSYQINLFGIIMCFICLFILLFIYISIIIRKGIHK</sequence>
<dbReference type="RefSeq" id="WP_074930662.1">
    <property type="nucleotide sequence ID" value="NZ_FORI01000002.1"/>
</dbReference>
<organism evidence="2 3">
    <name type="scientific">Treponema bryantii</name>
    <dbReference type="NCBI Taxonomy" id="163"/>
    <lineage>
        <taxon>Bacteria</taxon>
        <taxon>Pseudomonadati</taxon>
        <taxon>Spirochaetota</taxon>
        <taxon>Spirochaetia</taxon>
        <taxon>Spirochaetales</taxon>
        <taxon>Treponemataceae</taxon>
        <taxon>Treponema</taxon>
    </lineage>
</organism>
<protein>
    <submittedName>
        <fullName evidence="2">Uncharacterized protein</fullName>
    </submittedName>
</protein>
<evidence type="ECO:0000256" key="1">
    <source>
        <dbReference type="SAM" id="Phobius"/>
    </source>
</evidence>
<evidence type="ECO:0000313" key="2">
    <source>
        <dbReference type="EMBL" id="SFI54146.1"/>
    </source>
</evidence>
<reference evidence="3" key="1">
    <citation type="submission" date="2016-10" db="EMBL/GenBank/DDBJ databases">
        <authorList>
            <person name="Varghese N."/>
            <person name="Submissions S."/>
        </authorList>
    </citation>
    <scope>NUCLEOTIDE SEQUENCE [LARGE SCALE GENOMIC DNA]</scope>
    <source>
        <strain evidence="3">XBD1002</strain>
    </source>
</reference>
<feature type="transmembrane region" description="Helical" evidence="1">
    <location>
        <begin position="144"/>
        <end position="162"/>
    </location>
</feature>
<feature type="transmembrane region" description="Helical" evidence="1">
    <location>
        <begin position="433"/>
        <end position="455"/>
    </location>
</feature>
<evidence type="ECO:0000313" key="3">
    <source>
        <dbReference type="Proteomes" id="UP000182737"/>
    </source>
</evidence>
<dbReference type="AlphaFoldDB" id="A0A1I3J258"/>
<gene>
    <name evidence="2" type="ORF">SAMN04487775_102279</name>
</gene>
<feature type="transmembrane region" description="Helical" evidence="1">
    <location>
        <begin position="281"/>
        <end position="308"/>
    </location>
</feature>
<accession>A0A1I3J258</accession>
<dbReference type="Proteomes" id="UP000182737">
    <property type="component" value="Unassembled WGS sequence"/>
</dbReference>
<dbReference type="EMBL" id="FORI01000002">
    <property type="protein sequence ID" value="SFI54146.1"/>
    <property type="molecule type" value="Genomic_DNA"/>
</dbReference>
<keyword evidence="3" id="KW-1185">Reference proteome</keyword>
<dbReference type="OrthoDB" id="356715at2"/>
<feature type="transmembrane region" description="Helical" evidence="1">
    <location>
        <begin position="188"/>
        <end position="206"/>
    </location>
</feature>